<dbReference type="SUPFAM" id="SSF53335">
    <property type="entry name" value="S-adenosyl-L-methionine-dependent methyltransferases"/>
    <property type="match status" value="1"/>
</dbReference>
<dbReference type="Proteomes" id="UP001279681">
    <property type="component" value="Unassembled WGS sequence"/>
</dbReference>
<comment type="catalytic activity">
    <reaction evidence="7">
        <text>a 2'-deoxyadenosine in DNA + S-adenosyl-L-methionine = an N(6)-methyl-2'-deoxyadenosine in DNA + S-adenosyl-L-homocysteine + H(+)</text>
        <dbReference type="Rhea" id="RHEA:15197"/>
        <dbReference type="Rhea" id="RHEA-COMP:12418"/>
        <dbReference type="Rhea" id="RHEA-COMP:12419"/>
        <dbReference type="ChEBI" id="CHEBI:15378"/>
        <dbReference type="ChEBI" id="CHEBI:57856"/>
        <dbReference type="ChEBI" id="CHEBI:59789"/>
        <dbReference type="ChEBI" id="CHEBI:90615"/>
        <dbReference type="ChEBI" id="CHEBI:90616"/>
        <dbReference type="EC" id="2.1.1.72"/>
    </reaction>
</comment>
<keyword evidence="5" id="KW-0949">S-adenosyl-L-methionine</keyword>
<dbReference type="GO" id="GO:0032259">
    <property type="term" value="P:methylation"/>
    <property type="evidence" value="ECO:0007669"/>
    <property type="project" value="UniProtKB-KW"/>
</dbReference>
<reference evidence="11" key="1">
    <citation type="submission" date="2023-07" db="EMBL/GenBank/DDBJ databases">
        <authorList>
            <person name="Colorado M.A."/>
            <person name="Villamil L.M."/>
            <person name="Melo J.F."/>
            <person name="Rodriguez J.A."/>
            <person name="Ruiz R.Y."/>
        </authorList>
    </citation>
    <scope>NUCLEOTIDE SEQUENCE [LARGE SCALE GENOMIC DNA]</scope>
    <source>
        <strain evidence="11">C33</strain>
    </source>
</reference>
<gene>
    <name evidence="10" type="ORF">RFV38_12715</name>
</gene>
<dbReference type="InterPro" id="IPR004546">
    <property type="entry name" value="Restrct_endonuc_T1M"/>
</dbReference>
<dbReference type="NCBIfam" id="TIGR00497">
    <property type="entry name" value="hsdM"/>
    <property type="match status" value="1"/>
</dbReference>
<name>A0ABU4WDV6_9FUSO</name>
<evidence type="ECO:0000256" key="4">
    <source>
        <dbReference type="ARBA" id="ARBA00022679"/>
    </source>
</evidence>
<keyword evidence="11" id="KW-1185">Reference proteome</keyword>
<proteinExistence type="inferred from homology"/>
<feature type="domain" description="DNA methylase adenine-specific" evidence="8">
    <location>
        <begin position="170"/>
        <end position="473"/>
    </location>
</feature>
<evidence type="ECO:0000256" key="2">
    <source>
        <dbReference type="ARBA" id="ARBA00011900"/>
    </source>
</evidence>
<dbReference type="PROSITE" id="PS00092">
    <property type="entry name" value="N6_MTASE"/>
    <property type="match status" value="1"/>
</dbReference>
<evidence type="ECO:0000313" key="11">
    <source>
        <dbReference type="Proteomes" id="UP001279681"/>
    </source>
</evidence>
<evidence type="ECO:0000256" key="1">
    <source>
        <dbReference type="ARBA" id="ARBA00006594"/>
    </source>
</evidence>
<keyword evidence="3 10" id="KW-0489">Methyltransferase</keyword>
<dbReference type="PRINTS" id="PR00507">
    <property type="entry name" value="N12N6MTFRASE"/>
</dbReference>
<dbReference type="EMBL" id="JAVIKH010000031">
    <property type="protein sequence ID" value="MDX8337340.1"/>
    <property type="molecule type" value="Genomic_DNA"/>
</dbReference>
<organism evidence="10 11">
    <name type="scientific">Candidatus Cetobacterium colombiensis</name>
    <dbReference type="NCBI Taxonomy" id="3073100"/>
    <lineage>
        <taxon>Bacteria</taxon>
        <taxon>Fusobacteriati</taxon>
        <taxon>Fusobacteriota</taxon>
        <taxon>Fusobacteriia</taxon>
        <taxon>Fusobacteriales</taxon>
        <taxon>Fusobacteriaceae</taxon>
        <taxon>Cetobacterium</taxon>
    </lineage>
</organism>
<evidence type="ECO:0000256" key="5">
    <source>
        <dbReference type="ARBA" id="ARBA00022691"/>
    </source>
</evidence>
<feature type="domain" description="N6 adenine-specific DNA methyltransferase N-terminal" evidence="9">
    <location>
        <begin position="7"/>
        <end position="159"/>
    </location>
</feature>
<dbReference type="InterPro" id="IPR022749">
    <property type="entry name" value="D12N6_MeTrfase_N"/>
</dbReference>
<dbReference type="InterPro" id="IPR051537">
    <property type="entry name" value="DNA_Adenine_Mtase"/>
</dbReference>
<dbReference type="InterPro" id="IPR038333">
    <property type="entry name" value="T1MK-like_N_sf"/>
</dbReference>
<dbReference type="RefSeq" id="WP_256692333.1">
    <property type="nucleotide sequence ID" value="NZ_JAVIKH010000031.1"/>
</dbReference>
<dbReference type="Gene3D" id="1.20.1260.30">
    <property type="match status" value="1"/>
</dbReference>
<dbReference type="Gene3D" id="3.40.50.150">
    <property type="entry name" value="Vaccinia Virus protein VP39"/>
    <property type="match status" value="1"/>
</dbReference>
<protein>
    <recommendedName>
        <fullName evidence="2">site-specific DNA-methyltransferase (adenine-specific)</fullName>
        <ecNumber evidence="2">2.1.1.72</ecNumber>
    </recommendedName>
</protein>
<evidence type="ECO:0000313" key="10">
    <source>
        <dbReference type="EMBL" id="MDX8337340.1"/>
    </source>
</evidence>
<dbReference type="EC" id="2.1.1.72" evidence="2"/>
<dbReference type="Pfam" id="PF12161">
    <property type="entry name" value="HsdM_N"/>
    <property type="match status" value="1"/>
</dbReference>
<evidence type="ECO:0000259" key="8">
    <source>
        <dbReference type="Pfam" id="PF02384"/>
    </source>
</evidence>
<dbReference type="GO" id="GO:0009007">
    <property type="term" value="F:site-specific DNA-methyltransferase (adenine-specific) activity"/>
    <property type="evidence" value="ECO:0007669"/>
    <property type="project" value="UniProtKB-EC"/>
</dbReference>
<comment type="similarity">
    <text evidence="1">Belongs to the N(4)/N(6)-methyltransferase family.</text>
</comment>
<evidence type="ECO:0000256" key="7">
    <source>
        <dbReference type="ARBA" id="ARBA00047942"/>
    </source>
</evidence>
<keyword evidence="6" id="KW-0680">Restriction system</keyword>
<dbReference type="InterPro" id="IPR002052">
    <property type="entry name" value="DNA_methylase_N6_adenine_CS"/>
</dbReference>
<sequence length="512" mass="58362">MLDKQQLETKLWAVANELRGNMDANEYKNYILGFIFYKYLSEKIEKFANEILEADEISFYEAWEDDELREELKEECLDELGYFLEPDYLFHNIVEEAINGGFIIDKLDKGLKYIEQSALGHSSEKEFVHVFDDVDLQSTKLGRTVEAKNTLISSVIKHLSEIDFELGNGERDILGDAYEYLIAQFASSAGKKAGEFYTPQQVSKILSKIVTLGKDRVKSVYDPTCGSGSLLLRVAKETNISDYYGQELNQTTYNLAIMNMILHDVKPSDFHIEQGDTLEDDRHIGKKFEAIVANPPFSANWTAAAKFLDDERFSEYGKLAPKTKADFAFVQHMLSHLEENGTMATVLPHGVLFRGAAEGVIREYLIKEKNYLDAVIGLPANIFYGTSIPTCILVFKKTRKHSDNILFIDASNDFEKVKTQNVLREEDIEKIITTLSERKAVEKYSHIASLNEIAENDYNLNIPRYVDTFEEEEEIDLDEIVSKLDSLGERKISVAESLKKYCDELNIKAPKL</sequence>
<accession>A0ABU4WDV6</accession>
<dbReference type="Pfam" id="PF02384">
    <property type="entry name" value="N6_Mtase"/>
    <property type="match status" value="1"/>
</dbReference>
<evidence type="ECO:0000259" key="9">
    <source>
        <dbReference type="Pfam" id="PF12161"/>
    </source>
</evidence>
<dbReference type="PANTHER" id="PTHR42933">
    <property type="entry name" value="SLR6095 PROTEIN"/>
    <property type="match status" value="1"/>
</dbReference>
<dbReference type="InterPro" id="IPR029063">
    <property type="entry name" value="SAM-dependent_MTases_sf"/>
</dbReference>
<evidence type="ECO:0000256" key="6">
    <source>
        <dbReference type="ARBA" id="ARBA00022747"/>
    </source>
</evidence>
<dbReference type="PANTHER" id="PTHR42933:SF1">
    <property type="entry name" value="SITE-SPECIFIC DNA-METHYLTRANSFERASE (ADENINE-SPECIFIC)"/>
    <property type="match status" value="1"/>
</dbReference>
<keyword evidence="4 10" id="KW-0808">Transferase</keyword>
<dbReference type="InterPro" id="IPR003356">
    <property type="entry name" value="DNA_methylase_A-5"/>
</dbReference>
<evidence type="ECO:0000256" key="3">
    <source>
        <dbReference type="ARBA" id="ARBA00022603"/>
    </source>
</evidence>
<comment type="caution">
    <text evidence="10">The sequence shown here is derived from an EMBL/GenBank/DDBJ whole genome shotgun (WGS) entry which is preliminary data.</text>
</comment>
<dbReference type="CDD" id="cd02440">
    <property type="entry name" value="AdoMet_MTases"/>
    <property type="match status" value="1"/>
</dbReference>